<accession>A0A8X6PGN6</accession>
<evidence type="ECO:0000313" key="4">
    <source>
        <dbReference type="Proteomes" id="UP000887013"/>
    </source>
</evidence>
<comment type="caution">
    <text evidence="3">The sequence shown here is derived from an EMBL/GenBank/DDBJ whole genome shotgun (WGS) entry which is preliminary data.</text>
</comment>
<keyword evidence="4" id="KW-1185">Reference proteome</keyword>
<evidence type="ECO:0000256" key="2">
    <source>
        <dbReference type="SAM" id="SignalP"/>
    </source>
</evidence>
<dbReference type="AlphaFoldDB" id="A0A8X6PGN6"/>
<name>A0A8X6PGN6_NEPPI</name>
<organism evidence="3 4">
    <name type="scientific">Nephila pilipes</name>
    <name type="common">Giant wood spider</name>
    <name type="synonym">Nephila maculata</name>
    <dbReference type="NCBI Taxonomy" id="299642"/>
    <lineage>
        <taxon>Eukaryota</taxon>
        <taxon>Metazoa</taxon>
        <taxon>Ecdysozoa</taxon>
        <taxon>Arthropoda</taxon>
        <taxon>Chelicerata</taxon>
        <taxon>Arachnida</taxon>
        <taxon>Araneae</taxon>
        <taxon>Araneomorphae</taxon>
        <taxon>Entelegynae</taxon>
        <taxon>Araneoidea</taxon>
        <taxon>Nephilidae</taxon>
        <taxon>Nephila</taxon>
    </lineage>
</organism>
<dbReference type="OrthoDB" id="6423481at2759"/>
<feature type="compositionally biased region" description="Polar residues" evidence="1">
    <location>
        <begin position="465"/>
        <end position="490"/>
    </location>
</feature>
<gene>
    <name evidence="3" type="primary">AVEN_218968_1</name>
    <name evidence="3" type="ORF">NPIL_660511</name>
</gene>
<protein>
    <submittedName>
        <fullName evidence="3">Uncharacterized protein</fullName>
    </submittedName>
</protein>
<dbReference type="EMBL" id="BMAW01068237">
    <property type="protein sequence ID" value="GFT63455.1"/>
    <property type="molecule type" value="Genomic_DNA"/>
</dbReference>
<feature type="compositionally biased region" description="Polar residues" evidence="1">
    <location>
        <begin position="188"/>
        <end position="198"/>
    </location>
</feature>
<proteinExistence type="predicted"/>
<feature type="region of interest" description="Disordered" evidence="1">
    <location>
        <begin position="233"/>
        <end position="260"/>
    </location>
</feature>
<feature type="compositionally biased region" description="Basic and acidic residues" evidence="1">
    <location>
        <begin position="334"/>
        <end position="346"/>
    </location>
</feature>
<feature type="region of interest" description="Disordered" evidence="1">
    <location>
        <begin position="460"/>
        <end position="490"/>
    </location>
</feature>
<evidence type="ECO:0000313" key="3">
    <source>
        <dbReference type="EMBL" id="GFT63455.1"/>
    </source>
</evidence>
<feature type="signal peptide" evidence="2">
    <location>
        <begin position="1"/>
        <end position="28"/>
    </location>
</feature>
<sequence length="490" mass="58234">MFHRREKVRMVKELIIVGCLLLAQEIRGFRSDSDDISFPLNDENRNYRFSKYENENDKTDEKKQNSEEISNYDFYKPLNSKTEERKFSIEDDHVLSEEQEGKKEDEYPYLKYKNQRKKWLNSHDDDTEVTHSSFEDDEFTEEPKYGFRPEAHQTTKPKTYEHEDSWHGHKQKHAKDSMYKKHSHDSWKNSNPKATLKQNYDDTDYENGRQKSINEKYLGYKSQDTYHSDNKHLNTKAWNSPNNDPHLKENNKNPEYKTEGLPRYANQHDGITNKEWHVSQNEQRHPNYEHHNKNRGKQEHLINDHYYGKTESLNEEGKGYGSDYLHSPEGWVDGEEKSHSSAEPKHSSFGKENNSGKSNILKSDLFKMDPFSVSKFNHGGHSYGWMYKPNEDMYHKLKTDLNLRIRFLKEHEKKLTELQKKHMESFKKFMGNAFQGKKHEYPKYRMPLVDGIYNKPVYPAGPKSHYNSESPNYDSLPHSSQPETHQYSAR</sequence>
<feature type="chain" id="PRO_5036494284" evidence="2">
    <location>
        <begin position="29"/>
        <end position="490"/>
    </location>
</feature>
<feature type="region of interest" description="Disordered" evidence="1">
    <location>
        <begin position="312"/>
        <end position="356"/>
    </location>
</feature>
<reference evidence="3" key="1">
    <citation type="submission" date="2020-08" db="EMBL/GenBank/DDBJ databases">
        <title>Multicomponent nature underlies the extraordinary mechanical properties of spider dragline silk.</title>
        <authorList>
            <person name="Kono N."/>
            <person name="Nakamura H."/>
            <person name="Mori M."/>
            <person name="Yoshida Y."/>
            <person name="Ohtoshi R."/>
            <person name="Malay A.D."/>
            <person name="Moran D.A.P."/>
            <person name="Tomita M."/>
            <person name="Numata K."/>
            <person name="Arakawa K."/>
        </authorList>
    </citation>
    <scope>NUCLEOTIDE SEQUENCE</scope>
</reference>
<feature type="compositionally biased region" description="Basic and acidic residues" evidence="1">
    <location>
        <begin position="174"/>
        <end position="187"/>
    </location>
</feature>
<feature type="compositionally biased region" description="Basic and acidic residues" evidence="1">
    <location>
        <begin position="245"/>
        <end position="260"/>
    </location>
</feature>
<feature type="compositionally biased region" description="Basic and acidic residues" evidence="1">
    <location>
        <begin position="141"/>
        <end position="167"/>
    </location>
</feature>
<dbReference type="Proteomes" id="UP000887013">
    <property type="component" value="Unassembled WGS sequence"/>
</dbReference>
<keyword evidence="2" id="KW-0732">Signal</keyword>
<feature type="region of interest" description="Disordered" evidence="1">
    <location>
        <begin position="118"/>
        <end position="210"/>
    </location>
</feature>
<evidence type="ECO:0000256" key="1">
    <source>
        <dbReference type="SAM" id="MobiDB-lite"/>
    </source>
</evidence>